<dbReference type="AlphaFoldDB" id="A0A9K3LLB9"/>
<organism evidence="1 2">
    <name type="scientific">Nitzschia inconspicua</name>
    <dbReference type="NCBI Taxonomy" id="303405"/>
    <lineage>
        <taxon>Eukaryota</taxon>
        <taxon>Sar</taxon>
        <taxon>Stramenopiles</taxon>
        <taxon>Ochrophyta</taxon>
        <taxon>Bacillariophyta</taxon>
        <taxon>Bacillariophyceae</taxon>
        <taxon>Bacillariophycidae</taxon>
        <taxon>Bacillariales</taxon>
        <taxon>Bacillariaceae</taxon>
        <taxon>Nitzschia</taxon>
    </lineage>
</organism>
<proteinExistence type="predicted"/>
<accession>A0A9K3LLB9</accession>
<dbReference type="Proteomes" id="UP000693970">
    <property type="component" value="Unassembled WGS sequence"/>
</dbReference>
<reference evidence="1" key="1">
    <citation type="journal article" date="2021" name="Sci. Rep.">
        <title>Diploid genomic architecture of Nitzschia inconspicua, an elite biomass production diatom.</title>
        <authorList>
            <person name="Oliver A."/>
            <person name="Podell S."/>
            <person name="Pinowska A."/>
            <person name="Traller J.C."/>
            <person name="Smith S.R."/>
            <person name="McClure R."/>
            <person name="Beliaev A."/>
            <person name="Bohutskyi P."/>
            <person name="Hill E.A."/>
            <person name="Rabines A."/>
            <person name="Zheng H."/>
            <person name="Allen L.Z."/>
            <person name="Kuo A."/>
            <person name="Grigoriev I.V."/>
            <person name="Allen A.E."/>
            <person name="Hazlebeck D."/>
            <person name="Allen E.E."/>
        </authorList>
    </citation>
    <scope>NUCLEOTIDE SEQUENCE</scope>
    <source>
        <strain evidence="1">Hildebrandi</strain>
    </source>
</reference>
<sequence length="442" mass="49956">MNTTKQEEAEDSIQTIWKELVRTMLLAATTTTTSTTEYEYDGDGDTTMDEEIWNALASSTRVNKCSLRSTTILWEKGQGILPTATMTTPSSFVVPQRNCTVHVYPVMDTSSVSPIILRSLTEREVLSNQEKKEQHHQGKYYRRLFLSFLLPVHTMKQSTAKETGDHIVFTVQCSLPNNDDDDDEYCCYYEMDQSSFWTLLGNARYTEHLLRGMILPLVSMLSPSYQSRISTTTVSLWNEDLPSWAREYFSIIQDQNFVTDQDRIQLAIDLSKRNIQQQGEPFASVIFRHDPSTQITTPYVIGVNTEMYHAETLALRLAYIKYHSHDEPNQSKDDTTTKKSSYSYWMYSSCEPCCTCLGGLIAMVATTTKAGGGFPLSKLVCAATKQDAESLGFDEGPVGDGTYQALQQVLGVTVIRGLHRDDSAAIIREYGEQQQQQQIIQK</sequence>
<dbReference type="EMBL" id="JAGRRH010000010">
    <property type="protein sequence ID" value="KAG7363813.1"/>
    <property type="molecule type" value="Genomic_DNA"/>
</dbReference>
<comment type="caution">
    <text evidence="1">The sequence shown here is derived from an EMBL/GenBank/DDBJ whole genome shotgun (WGS) entry which is preliminary data.</text>
</comment>
<evidence type="ECO:0000313" key="1">
    <source>
        <dbReference type="EMBL" id="KAG7363813.1"/>
    </source>
</evidence>
<dbReference type="OrthoDB" id="408702at2759"/>
<name>A0A9K3LLB9_9STRA</name>
<reference evidence="1" key="2">
    <citation type="submission" date="2021-04" db="EMBL/GenBank/DDBJ databases">
        <authorList>
            <person name="Podell S."/>
        </authorList>
    </citation>
    <scope>NUCLEOTIDE SEQUENCE</scope>
    <source>
        <strain evidence="1">Hildebrandi</strain>
    </source>
</reference>
<protein>
    <submittedName>
        <fullName evidence="1">CMP/dCMP deaminase</fullName>
    </submittedName>
</protein>
<evidence type="ECO:0000313" key="2">
    <source>
        <dbReference type="Proteomes" id="UP000693970"/>
    </source>
</evidence>
<keyword evidence="2" id="KW-1185">Reference proteome</keyword>
<gene>
    <name evidence="1" type="ORF">IV203_027174</name>
</gene>